<dbReference type="PANTHER" id="PTHR34351">
    <property type="entry name" value="SLR1927 PROTEIN-RELATED"/>
    <property type="match status" value="1"/>
</dbReference>
<keyword evidence="5" id="KW-1185">Reference proteome</keyword>
<evidence type="ECO:0000313" key="4">
    <source>
        <dbReference type="EMBL" id="MDP5184263.1"/>
    </source>
</evidence>
<gene>
    <name evidence="4" type="ORF">QOZ88_16640</name>
</gene>
<name>A0ABT9IFB6_9ACTN</name>
<feature type="transmembrane region" description="Helical" evidence="2">
    <location>
        <begin position="38"/>
        <end position="57"/>
    </location>
</feature>
<organism evidence="4 5">
    <name type="scientific">Blastococcus carthaginiensis</name>
    <dbReference type="NCBI Taxonomy" id="3050034"/>
    <lineage>
        <taxon>Bacteria</taxon>
        <taxon>Bacillati</taxon>
        <taxon>Actinomycetota</taxon>
        <taxon>Actinomycetes</taxon>
        <taxon>Geodermatophilales</taxon>
        <taxon>Geodermatophilaceae</taxon>
        <taxon>Blastococcus</taxon>
    </lineage>
</organism>
<dbReference type="RefSeq" id="WP_306000843.1">
    <property type="nucleotide sequence ID" value="NZ_JASNFN010000021.1"/>
</dbReference>
<keyword evidence="2" id="KW-0812">Transmembrane</keyword>
<dbReference type="InterPro" id="IPR002881">
    <property type="entry name" value="DUF58"/>
</dbReference>
<proteinExistence type="predicted"/>
<keyword evidence="2" id="KW-1133">Transmembrane helix</keyword>
<feature type="transmembrane region" description="Helical" evidence="2">
    <location>
        <begin position="12"/>
        <end position="32"/>
    </location>
</feature>
<accession>A0ABT9IFB6</accession>
<evidence type="ECO:0000259" key="3">
    <source>
        <dbReference type="Pfam" id="PF01882"/>
    </source>
</evidence>
<dbReference type="Proteomes" id="UP001233673">
    <property type="component" value="Unassembled WGS sequence"/>
</dbReference>
<keyword evidence="2" id="KW-0472">Membrane</keyword>
<evidence type="ECO:0000313" key="5">
    <source>
        <dbReference type="Proteomes" id="UP001233673"/>
    </source>
</evidence>
<protein>
    <submittedName>
        <fullName evidence="4">DUF58 domain-containing protein</fullName>
    </submittedName>
</protein>
<comment type="caution">
    <text evidence="4">The sequence shown here is derived from an EMBL/GenBank/DDBJ whole genome shotgun (WGS) entry which is preliminary data.</text>
</comment>
<dbReference type="EMBL" id="JASNFN010000021">
    <property type="protein sequence ID" value="MDP5184263.1"/>
    <property type="molecule type" value="Genomic_DNA"/>
</dbReference>
<feature type="region of interest" description="Disordered" evidence="1">
    <location>
        <begin position="256"/>
        <end position="275"/>
    </location>
</feature>
<evidence type="ECO:0000256" key="2">
    <source>
        <dbReference type="SAM" id="Phobius"/>
    </source>
</evidence>
<feature type="domain" description="DUF58" evidence="3">
    <location>
        <begin position="204"/>
        <end position="245"/>
    </location>
</feature>
<sequence>MRGGPDRALGSLTSRGRCLLAGGLALGLVGVVLGERSLVQLAAFVLVLPLLAGVTVARGRFRVTTRRTVTPQRVPRGTAADVELRLQNVDARRGGLWLLAEQLPATLGRPHRFTVAGLAPGATTTVRYRLVGRHRGRYRLGPLRLWVLDPFGLVERTAVGSDTAPLVVVPRVRPLGRGGPGGGSGGGDGAHRAFAVHGDDDVSIREYRRGDDMRKVHWRASARTGELMVRLEEHPWRAQGTLLLDTRARAHLVAPARDAGRRVPGPPDDPSPPGDSFEWLVEAAASIGVALARRGARLRVVTGTDDPAPGAAGAALGAEELLDRLAVLGASRARDLSDAVPAACRAAGDGPLVCLLGAVGPDDVAELVRLRQGPVPGLAVLLDVASWGEPGRGRRGATGAALDALAVQRDQAVAVLAGAGWRVTTASAGQDVGEVWAALIGTPAGAPA</sequence>
<dbReference type="Pfam" id="PF01882">
    <property type="entry name" value="DUF58"/>
    <property type="match status" value="1"/>
</dbReference>
<dbReference type="PANTHER" id="PTHR34351:SF1">
    <property type="entry name" value="SLR1927 PROTEIN"/>
    <property type="match status" value="1"/>
</dbReference>
<feature type="compositionally biased region" description="Pro residues" evidence="1">
    <location>
        <begin position="264"/>
        <end position="273"/>
    </location>
</feature>
<reference evidence="5" key="1">
    <citation type="submission" date="2023-05" db="EMBL/GenBank/DDBJ databases">
        <title>Draft genome of Pseudofrankia sp. BMG5.37.</title>
        <authorList>
            <person name="Gtari M."/>
            <person name="Ghodhbane F."/>
            <person name="Sbissi I."/>
        </authorList>
    </citation>
    <scope>NUCLEOTIDE SEQUENCE [LARGE SCALE GENOMIC DNA]</scope>
    <source>
        <strain evidence="5">BMG 814</strain>
    </source>
</reference>
<evidence type="ECO:0000256" key="1">
    <source>
        <dbReference type="SAM" id="MobiDB-lite"/>
    </source>
</evidence>